<feature type="repeat" description="WD" evidence="3">
    <location>
        <begin position="879"/>
        <end position="920"/>
    </location>
</feature>
<dbReference type="InterPro" id="IPR019775">
    <property type="entry name" value="WD40_repeat_CS"/>
</dbReference>
<feature type="repeat" description="WD" evidence="3">
    <location>
        <begin position="1338"/>
        <end position="1379"/>
    </location>
</feature>
<dbReference type="Pfam" id="PF05729">
    <property type="entry name" value="NACHT"/>
    <property type="match status" value="1"/>
</dbReference>
<dbReference type="Pfam" id="PF00400">
    <property type="entry name" value="WD40"/>
    <property type="match status" value="13"/>
</dbReference>
<feature type="repeat" description="WD" evidence="3">
    <location>
        <begin position="1219"/>
        <end position="1260"/>
    </location>
</feature>
<dbReference type="SMART" id="SM00382">
    <property type="entry name" value="AAA"/>
    <property type="match status" value="1"/>
</dbReference>
<feature type="region of interest" description="Disordered" evidence="4">
    <location>
        <begin position="468"/>
        <end position="500"/>
    </location>
</feature>
<dbReference type="CDD" id="cd00200">
    <property type="entry name" value="WD40"/>
    <property type="match status" value="3"/>
</dbReference>
<feature type="repeat" description="WD" evidence="3">
    <location>
        <begin position="1744"/>
        <end position="1774"/>
    </location>
</feature>
<feature type="repeat" description="WD" evidence="3">
    <location>
        <begin position="1260"/>
        <end position="1294"/>
    </location>
</feature>
<dbReference type="PROSITE" id="PS50294">
    <property type="entry name" value="WD_REPEATS_REGION"/>
    <property type="match status" value="16"/>
</dbReference>
<dbReference type="PROSITE" id="PS50082">
    <property type="entry name" value="WD_REPEATS_2"/>
    <property type="match status" value="18"/>
</dbReference>
<proteinExistence type="predicted"/>
<protein>
    <recommendedName>
        <fullName evidence="5">AAA+ ATPase domain-containing protein</fullName>
    </recommendedName>
</protein>
<feature type="repeat" description="WD" evidence="3">
    <location>
        <begin position="1050"/>
        <end position="1091"/>
    </location>
</feature>
<evidence type="ECO:0000259" key="5">
    <source>
        <dbReference type="SMART" id="SM00382"/>
    </source>
</evidence>
<feature type="repeat" description="WD" evidence="3">
    <location>
        <begin position="1380"/>
        <end position="1421"/>
    </location>
</feature>
<dbReference type="PANTHER" id="PTHR19848">
    <property type="entry name" value="WD40 REPEAT PROTEIN"/>
    <property type="match status" value="1"/>
</dbReference>
<feature type="repeat" description="WD" evidence="3">
    <location>
        <begin position="793"/>
        <end position="834"/>
    </location>
</feature>
<keyword evidence="2" id="KW-0677">Repeat</keyword>
<dbReference type="SUPFAM" id="SSF52540">
    <property type="entry name" value="P-loop containing nucleoside triphosphate hydrolases"/>
    <property type="match status" value="1"/>
</dbReference>
<dbReference type="Gene3D" id="2.160.20.80">
    <property type="entry name" value="E3 ubiquitin-protein ligase SopA"/>
    <property type="match status" value="1"/>
</dbReference>
<dbReference type="InterPro" id="IPR020472">
    <property type="entry name" value="WD40_PAC1"/>
</dbReference>
<reference evidence="6" key="1">
    <citation type="submission" date="2021-06" db="EMBL/GenBank/DDBJ databases">
        <title>Genome Sequence of Mortierella hyaline Strain SCG-10, a Cold-Adapted, Nitrate-Reducing Fungus Isolated from Soil in Minnesota, USA.</title>
        <authorList>
            <person name="Aldossari N."/>
        </authorList>
    </citation>
    <scope>NUCLEOTIDE SEQUENCE</scope>
    <source>
        <strain evidence="6">SCG-10</strain>
    </source>
</reference>
<dbReference type="SUPFAM" id="SSF141571">
    <property type="entry name" value="Pentapeptide repeat-like"/>
    <property type="match status" value="1"/>
</dbReference>
<dbReference type="Gene3D" id="3.40.50.300">
    <property type="entry name" value="P-loop containing nucleotide triphosphate hydrolases"/>
    <property type="match status" value="1"/>
</dbReference>
<gene>
    <name evidence="6" type="ORF">KI688_003088</name>
</gene>
<dbReference type="Proteomes" id="UP000707451">
    <property type="component" value="Unassembled WGS sequence"/>
</dbReference>
<dbReference type="InterPro" id="IPR055442">
    <property type="entry name" value="Beta-prop_EML-like_2nd"/>
</dbReference>
<feature type="repeat" description="WD" evidence="3">
    <location>
        <begin position="1092"/>
        <end position="1133"/>
    </location>
</feature>
<dbReference type="InterPro" id="IPR007111">
    <property type="entry name" value="NACHT_NTPase"/>
</dbReference>
<dbReference type="PROSITE" id="PS00678">
    <property type="entry name" value="WD_REPEATS_1"/>
    <property type="match status" value="6"/>
</dbReference>
<feature type="compositionally biased region" description="Basic and acidic residues" evidence="4">
    <location>
        <begin position="468"/>
        <end position="480"/>
    </location>
</feature>
<dbReference type="InterPro" id="IPR036322">
    <property type="entry name" value="WD40_repeat_dom_sf"/>
</dbReference>
<evidence type="ECO:0000256" key="4">
    <source>
        <dbReference type="SAM" id="MobiDB-lite"/>
    </source>
</evidence>
<name>A0A9P7XRC7_9FUNG</name>
<feature type="repeat" description="WD" evidence="3">
    <location>
        <begin position="1177"/>
        <end position="1218"/>
    </location>
</feature>
<feature type="repeat" description="WD" evidence="3">
    <location>
        <begin position="1549"/>
        <end position="1590"/>
    </location>
</feature>
<dbReference type="SUPFAM" id="SSF50998">
    <property type="entry name" value="Quinoprotein alcohol dehydrogenase-like"/>
    <property type="match status" value="1"/>
</dbReference>
<dbReference type="OrthoDB" id="538223at2759"/>
<sequence length="1774" mass="194382">MLRRYEGDKDYNKRPCYDPQELARKMQAATEEQVLKLKRVCLDVPEPVIYIEPFGYDRPLGVMRSHNNTSLDAPDPQTKPLMSIAQEFLDSNNKVLLLMGDPGSGKTVFAKQLERELWGKYNGPNDAIPILVNLPEFTNTANDFLRQVLKSRGFHPNHIQFLRRRDRRFILICDGYDEAQVQGNIYNQNKFNSDGQWKVKLIIACRSDKIGRSDGRFQPEANDRYSGQKLDEFQKVATASFTFRQINEYIEEYVAKHLQVAVRESSGRGQELTQHFSSEVQPSSQTSRVWTVPQYKETLNDIPNLMELVKNPYILSFILKLLPVIAGSPHDVSRSRVSFDELYKYLFGHWMKVGRLRLYGKTGNSVEQQALSMLMEDGFEQRCMEYLKDLAVNIFERQGGDPVVEYVHLRHRNTPTSGWKTRFFGPDPESRLLQESVPLIKSGNFYRFVHPSLLQYLYSLAVFDSNGSRDDGDSGDDDPRTGGWSSGDFDSDNSRGGGRGLISRSNTWSLLEGGTASRQGRASQHAPAVEKEKVLEKGRALEEGHKLGLTNIAKRSITVQFLADRVQNHQSFKEQLVETVRESRNNKGIDHTLAANAMTILVRSGMRFNSADLRGISIKGANLTGGEFDSADLRDADLTNVIFDKCWLRQAEFQGAKLGGAQFGEKPLDLQNVPNTAAYSVDGALYAVAFTNGSITIFDATNWNSIHTRQISKRSVTALAFSPLGGLLAYGNRTGMLGTWNYSSETLIVFSGKHDDYINSLAYSPNGSQIATAGDDGKVAVWDAVTGGCVKVMVAHNERASSVAFSPDGKLLVSGGSDGIIQLWDVHTGDKVYTQEGHDEAISSILFSPDGHHIASSSSDNTIRIWSVSTRPWSLEAICRGHRERITSIAYSTDGQHLASCSEDRTIRTWDPRTGSSGHIFRGHTDQVVSVAYSQCGSQLASCGRDMALRVWDCRAAVKGAVLFGRTNSLPSGMYPYSTIKRHNNDSDKLIQPTRPRPARTFGSESFGTRGATCIAVSSDAVLAASASMNGGTFTINVSLGTTSEYLYALNGHAKKISSITFSPDSQTIASGDSNGILRLWNAESGDDIWNRKEHDGKVMSIAYSSNGEQIVTSGADSTVRLWKASTGDIVHSFDAEGCEIQCVAFSPSGSWIASGGEDGVVSLWDPVNLIPGQVFDGGHNCSINSIVFSPDGIHIASGGDDNKVRIWNINTRTEVHVLEEHTDPVRCLAFSPSGERIVSGSEDCTMRIWNVAAGVLESTSEHKHGVATVSFSSDGAKLWTGTDDYKVHRWTLDFTGQETALTSTSAFSKDGQHVASTLGGNAVRLWDTDSGKPLRILLGHSETIESISFSPVDDFIATGSSDSTVRIWDTTTGKCPFLLEGHSGIVTSVVFSPDGTQVATSGMDQTLRWWDLSSPRSESLSREGDGALISQLEARASAPIAVLETDRTGTSMDGTHRAIDGMYVHDDSGLFHAPVYSPDGNEISVISGEHGILRFDTQSKASRRALVGHTATATCIAYSPSGDMIATSSEDGTARIWDPETGNELVNFVGHESSVTSVAFSPLGHRLATSSADKSIRLWNVAANTPDQQAVGQILLSHTAPVLCIAYSPDGRFLASGSEDRTMRLWDALTGDRLVVVEDFAVGVKTIQWKNSARGGMILVTGCKENPLRVWGVVEGTGRRYEVRRYWGAGVESLALSGTRLGQEHGLTEVECKLLRRKWLVSGSFDMTARIWDVETGELRLICSGHTNGISSVAVSPTENRFATGIKDGTMRL</sequence>
<organism evidence="6 7">
    <name type="scientific">Linnemannia hyalina</name>
    <dbReference type="NCBI Taxonomy" id="64524"/>
    <lineage>
        <taxon>Eukaryota</taxon>
        <taxon>Fungi</taxon>
        <taxon>Fungi incertae sedis</taxon>
        <taxon>Mucoromycota</taxon>
        <taxon>Mortierellomycotina</taxon>
        <taxon>Mortierellomycetes</taxon>
        <taxon>Mortierellales</taxon>
        <taxon>Mortierellaceae</taxon>
        <taxon>Linnemannia</taxon>
    </lineage>
</organism>
<dbReference type="InterPro" id="IPR011047">
    <property type="entry name" value="Quinoprotein_ADH-like_sf"/>
</dbReference>
<feature type="repeat" description="WD" evidence="3">
    <location>
        <begin position="1507"/>
        <end position="1548"/>
    </location>
</feature>
<feature type="repeat" description="WD" evidence="3">
    <location>
        <begin position="1596"/>
        <end position="1637"/>
    </location>
</feature>
<evidence type="ECO:0000313" key="7">
    <source>
        <dbReference type="Proteomes" id="UP000707451"/>
    </source>
</evidence>
<dbReference type="InterPro" id="IPR001680">
    <property type="entry name" value="WD40_rpt"/>
</dbReference>
<evidence type="ECO:0000256" key="2">
    <source>
        <dbReference type="ARBA" id="ARBA00022737"/>
    </source>
</evidence>
<dbReference type="InterPro" id="IPR001646">
    <property type="entry name" value="5peptide_repeat"/>
</dbReference>
<comment type="caution">
    <text evidence="6">The sequence shown here is derived from an EMBL/GenBank/DDBJ whole genome shotgun (WGS) entry which is preliminary data.</text>
</comment>
<accession>A0A9P7XRC7</accession>
<feature type="repeat" description="WD" evidence="3">
    <location>
        <begin position="835"/>
        <end position="870"/>
    </location>
</feature>
<keyword evidence="7" id="KW-1185">Reference proteome</keyword>
<dbReference type="InterPro" id="IPR003593">
    <property type="entry name" value="AAA+_ATPase"/>
</dbReference>
<dbReference type="SUPFAM" id="SSF50978">
    <property type="entry name" value="WD40 repeat-like"/>
    <property type="match status" value="3"/>
</dbReference>
<evidence type="ECO:0000256" key="3">
    <source>
        <dbReference type="PROSITE-ProRule" id="PRU00221"/>
    </source>
</evidence>
<dbReference type="EMBL" id="JAHRHY010000013">
    <property type="protein sequence ID" value="KAG9064828.1"/>
    <property type="molecule type" value="Genomic_DNA"/>
</dbReference>
<dbReference type="PRINTS" id="PR00320">
    <property type="entry name" value="GPROTEINBRPT"/>
</dbReference>
<dbReference type="SMART" id="SM00320">
    <property type="entry name" value="WD40"/>
    <property type="match status" value="21"/>
</dbReference>
<feature type="repeat" description="WD" evidence="3">
    <location>
        <begin position="921"/>
        <end position="953"/>
    </location>
</feature>
<dbReference type="Pfam" id="PF23414">
    <property type="entry name" value="Beta-prop_EML_2"/>
    <property type="match status" value="1"/>
</dbReference>
<feature type="repeat" description="WD" evidence="3">
    <location>
        <begin position="751"/>
        <end position="792"/>
    </location>
</feature>
<dbReference type="Gene3D" id="2.130.10.10">
    <property type="entry name" value="YVTN repeat-like/Quinoprotein amine dehydrogenase"/>
    <property type="match status" value="9"/>
</dbReference>
<feature type="domain" description="AAA+ ATPase" evidence="5">
    <location>
        <begin position="92"/>
        <end position="251"/>
    </location>
</feature>
<keyword evidence="1 3" id="KW-0853">WD repeat</keyword>
<dbReference type="InterPro" id="IPR027417">
    <property type="entry name" value="P-loop_NTPase"/>
</dbReference>
<feature type="repeat" description="WD" evidence="3">
    <location>
        <begin position="1721"/>
        <end position="1743"/>
    </location>
</feature>
<dbReference type="InterPro" id="IPR015943">
    <property type="entry name" value="WD40/YVTN_repeat-like_dom_sf"/>
</dbReference>
<evidence type="ECO:0000256" key="1">
    <source>
        <dbReference type="ARBA" id="ARBA00022574"/>
    </source>
</evidence>
<feature type="repeat" description="WD" evidence="3">
    <location>
        <begin position="1134"/>
        <end position="1166"/>
    </location>
</feature>
<evidence type="ECO:0000313" key="6">
    <source>
        <dbReference type="EMBL" id="KAG9064828.1"/>
    </source>
</evidence>
<dbReference type="PANTHER" id="PTHR19848:SF8">
    <property type="entry name" value="F-BOX AND WD REPEAT DOMAIN CONTAINING 7"/>
    <property type="match status" value="1"/>
</dbReference>
<dbReference type="Pfam" id="PF00805">
    <property type="entry name" value="Pentapeptide"/>
    <property type="match status" value="1"/>
</dbReference>